<accession>A0A315Y557</accession>
<feature type="chain" id="PRO_5038490453" evidence="4">
    <location>
        <begin position="21"/>
        <end position="407"/>
    </location>
</feature>
<sequence length="407" mass="45068">MNIKKIMAVTCSAVCLLTMASCGNKSSKKREKVTLNVWKMEDEALLQQMADNFVEHYKDEADIEIILGNKPEHSMTEYIQENPDDSADILYFADDQLDQLYNAGYLLPITENKDQIIADNGGRYTDVISCVVRDLKLYACPITAGNGYFLYYNAKYLNESDVQSLDSILEIAGKKNKFFAMDWSSGWYTYSFFGGAGLSAEANPGGTYNVCDWNSTENKYKGVDVAQAMLDISSSKGFRSTESPIDGASDDSVIAFVSGQWDYENLRGIWGDDLRATKLPTFTVNGDQVQMSGFMGYKYVGVYSGTKNPDWAVKFAEWVSNYDNQVERFRVTGECPSNVEAMQAEEVQSSPAVVALGEQSAFSVRQNVTDAYWTPSSLLGSTLAAGNPDKIDLQELLDGVTAEINAR</sequence>
<keyword evidence="3 4" id="KW-0732">Signal</keyword>
<evidence type="ECO:0000313" key="5">
    <source>
        <dbReference type="EMBL" id="PWJ15509.1"/>
    </source>
</evidence>
<dbReference type="EMBL" id="QGDI01000001">
    <property type="protein sequence ID" value="PWJ15509.1"/>
    <property type="molecule type" value="Genomic_DNA"/>
</dbReference>
<dbReference type="RefSeq" id="WP_109725293.1">
    <property type="nucleotide sequence ID" value="NZ_QGDI01000001.1"/>
</dbReference>
<evidence type="ECO:0000313" key="6">
    <source>
        <dbReference type="Proteomes" id="UP000245720"/>
    </source>
</evidence>
<dbReference type="GO" id="GO:0042956">
    <property type="term" value="P:maltodextrin transmembrane transport"/>
    <property type="evidence" value="ECO:0007669"/>
    <property type="project" value="TreeGrafter"/>
</dbReference>
<dbReference type="InterPro" id="IPR006059">
    <property type="entry name" value="SBP"/>
</dbReference>
<protein>
    <submittedName>
        <fullName evidence="5">Arabinogalactan oligomer/maltooligosaccharide transport system substrate-binding protein</fullName>
    </submittedName>
</protein>
<dbReference type="GO" id="GO:1901982">
    <property type="term" value="F:maltose binding"/>
    <property type="evidence" value="ECO:0007669"/>
    <property type="project" value="TreeGrafter"/>
</dbReference>
<evidence type="ECO:0000256" key="3">
    <source>
        <dbReference type="ARBA" id="ARBA00022729"/>
    </source>
</evidence>
<comment type="caution">
    <text evidence="5">The sequence shown here is derived from an EMBL/GenBank/DDBJ whole genome shotgun (WGS) entry which is preliminary data.</text>
</comment>
<dbReference type="OrthoDB" id="9764072at2"/>
<dbReference type="Proteomes" id="UP000245720">
    <property type="component" value="Unassembled WGS sequence"/>
</dbReference>
<dbReference type="PANTHER" id="PTHR30061:SF50">
    <property type="entry name" value="MALTOSE_MALTODEXTRIN-BINDING PERIPLASMIC PROTEIN"/>
    <property type="match status" value="1"/>
</dbReference>
<reference evidence="5 6" key="1">
    <citation type="submission" date="2018-05" db="EMBL/GenBank/DDBJ databases">
        <title>The Hungate 1000. A catalogue of reference genomes from the rumen microbiome.</title>
        <authorList>
            <person name="Kelly W."/>
        </authorList>
    </citation>
    <scope>NUCLEOTIDE SEQUENCE [LARGE SCALE GENOMIC DNA]</scope>
    <source>
        <strain evidence="5 6">SAb67</strain>
    </source>
</reference>
<dbReference type="Pfam" id="PF13416">
    <property type="entry name" value="SBP_bac_8"/>
    <property type="match status" value="1"/>
</dbReference>
<dbReference type="GO" id="GO:0015768">
    <property type="term" value="P:maltose transport"/>
    <property type="evidence" value="ECO:0007669"/>
    <property type="project" value="TreeGrafter"/>
</dbReference>
<dbReference type="GO" id="GO:0055052">
    <property type="term" value="C:ATP-binding cassette (ABC) transporter complex, substrate-binding subunit-containing"/>
    <property type="evidence" value="ECO:0007669"/>
    <property type="project" value="TreeGrafter"/>
</dbReference>
<evidence type="ECO:0000256" key="2">
    <source>
        <dbReference type="ARBA" id="ARBA00022448"/>
    </source>
</evidence>
<dbReference type="Gene3D" id="3.40.190.10">
    <property type="entry name" value="Periplasmic binding protein-like II"/>
    <property type="match status" value="2"/>
</dbReference>
<evidence type="ECO:0000256" key="4">
    <source>
        <dbReference type="SAM" id="SignalP"/>
    </source>
</evidence>
<feature type="signal peptide" evidence="4">
    <location>
        <begin position="1"/>
        <end position="20"/>
    </location>
</feature>
<dbReference type="PANTHER" id="PTHR30061">
    <property type="entry name" value="MALTOSE-BINDING PERIPLASMIC PROTEIN"/>
    <property type="match status" value="1"/>
</dbReference>
<evidence type="ECO:0000256" key="1">
    <source>
        <dbReference type="ARBA" id="ARBA00008520"/>
    </source>
</evidence>
<keyword evidence="2" id="KW-0813">Transport</keyword>
<name>A0A315Y557_RUMFL</name>
<dbReference type="PROSITE" id="PS51257">
    <property type="entry name" value="PROKAR_LIPOPROTEIN"/>
    <property type="match status" value="1"/>
</dbReference>
<comment type="similarity">
    <text evidence="1">Belongs to the bacterial solute-binding protein 1 family.</text>
</comment>
<proteinExistence type="inferred from homology"/>
<organism evidence="5 6">
    <name type="scientific">Ruminococcus flavefaciens</name>
    <dbReference type="NCBI Taxonomy" id="1265"/>
    <lineage>
        <taxon>Bacteria</taxon>
        <taxon>Bacillati</taxon>
        <taxon>Bacillota</taxon>
        <taxon>Clostridia</taxon>
        <taxon>Eubacteriales</taxon>
        <taxon>Oscillospiraceae</taxon>
        <taxon>Ruminococcus</taxon>
    </lineage>
</organism>
<dbReference type="AlphaFoldDB" id="A0A315Y557"/>
<gene>
    <name evidence="5" type="ORF">IE37_00410</name>
</gene>
<dbReference type="SUPFAM" id="SSF53850">
    <property type="entry name" value="Periplasmic binding protein-like II"/>
    <property type="match status" value="1"/>
</dbReference>